<dbReference type="InterPro" id="IPR002300">
    <property type="entry name" value="aa-tRNA-synth_Ia"/>
</dbReference>
<evidence type="ECO:0000256" key="8">
    <source>
        <dbReference type="ARBA" id="ARBA00032665"/>
    </source>
</evidence>
<evidence type="ECO:0000256" key="2">
    <source>
        <dbReference type="ARBA" id="ARBA00013165"/>
    </source>
</evidence>
<dbReference type="GO" id="GO:0005739">
    <property type="term" value="C:mitochondrion"/>
    <property type="evidence" value="ECO:0007669"/>
    <property type="project" value="TreeGrafter"/>
</dbReference>
<dbReference type="Gene3D" id="3.40.50.620">
    <property type="entry name" value="HUPs"/>
    <property type="match status" value="2"/>
</dbReference>
<feature type="domain" description="Aminoacyl-tRNA synthetase class Ia" evidence="10">
    <location>
        <begin position="107"/>
        <end position="772"/>
    </location>
</feature>
<feature type="domain" description="Methionyl/Valyl/Leucyl/Isoleucyl-tRNA synthetase anticodon-binding" evidence="11">
    <location>
        <begin position="817"/>
        <end position="979"/>
    </location>
</feature>
<evidence type="ECO:0000256" key="5">
    <source>
        <dbReference type="ARBA" id="ARBA00022840"/>
    </source>
</evidence>
<organism evidence="12 13">
    <name type="scientific">Rhodotorula mucilaginosa</name>
    <name type="common">Yeast</name>
    <name type="synonym">Rhodotorula rubra</name>
    <dbReference type="NCBI Taxonomy" id="5537"/>
    <lineage>
        <taxon>Eukaryota</taxon>
        <taxon>Fungi</taxon>
        <taxon>Dikarya</taxon>
        <taxon>Basidiomycota</taxon>
        <taxon>Pucciniomycotina</taxon>
        <taxon>Microbotryomycetes</taxon>
        <taxon>Sporidiobolales</taxon>
        <taxon>Sporidiobolaceae</taxon>
        <taxon>Rhodotorula</taxon>
    </lineage>
</organism>
<dbReference type="PANTHER" id="PTHR42765">
    <property type="entry name" value="SOLEUCYL-TRNA SYNTHETASE"/>
    <property type="match status" value="1"/>
</dbReference>
<dbReference type="GO" id="GO:0002161">
    <property type="term" value="F:aminoacyl-tRNA deacylase activity"/>
    <property type="evidence" value="ECO:0007669"/>
    <property type="project" value="InterPro"/>
</dbReference>
<dbReference type="InterPro" id="IPR009080">
    <property type="entry name" value="tRNAsynth_Ia_anticodon-bd"/>
</dbReference>
<keyword evidence="5 9" id="KW-0067">ATP-binding</keyword>
<dbReference type="EMBL" id="PUHQ01000004">
    <property type="protein sequence ID" value="KAG0666679.1"/>
    <property type="molecule type" value="Genomic_DNA"/>
</dbReference>
<dbReference type="Gene3D" id="3.90.740.10">
    <property type="entry name" value="Valyl/Leucyl/Isoleucyl-tRNA synthetase, editing domain"/>
    <property type="match status" value="1"/>
</dbReference>
<dbReference type="Proteomes" id="UP000777482">
    <property type="component" value="Unassembled WGS sequence"/>
</dbReference>
<dbReference type="OrthoDB" id="10264412at2759"/>
<evidence type="ECO:0000259" key="10">
    <source>
        <dbReference type="Pfam" id="PF00133"/>
    </source>
</evidence>
<dbReference type="Gene3D" id="1.10.730.20">
    <property type="match status" value="1"/>
</dbReference>
<keyword evidence="13" id="KW-1185">Reference proteome</keyword>
<evidence type="ECO:0000259" key="11">
    <source>
        <dbReference type="Pfam" id="PF08264"/>
    </source>
</evidence>
<evidence type="ECO:0000256" key="1">
    <source>
        <dbReference type="ARBA" id="ARBA00005594"/>
    </source>
</evidence>
<dbReference type="CDD" id="cd07960">
    <property type="entry name" value="Anticodon_Ia_Ile_BEm"/>
    <property type="match status" value="1"/>
</dbReference>
<evidence type="ECO:0000256" key="4">
    <source>
        <dbReference type="ARBA" id="ARBA00022741"/>
    </source>
</evidence>
<dbReference type="AlphaFoldDB" id="A0A9P7BA76"/>
<dbReference type="PRINTS" id="PR00984">
    <property type="entry name" value="TRNASYNTHILE"/>
</dbReference>
<dbReference type="GO" id="GO:0032543">
    <property type="term" value="P:mitochondrial translation"/>
    <property type="evidence" value="ECO:0007669"/>
    <property type="project" value="TreeGrafter"/>
</dbReference>
<dbReference type="GO" id="GO:0005524">
    <property type="term" value="F:ATP binding"/>
    <property type="evidence" value="ECO:0007669"/>
    <property type="project" value="UniProtKB-KW"/>
</dbReference>
<gene>
    <name evidence="12" type="primary">ISM1</name>
    <name evidence="12" type="ORF">C6P46_004346</name>
</gene>
<keyword evidence="4 9" id="KW-0547">Nucleotide-binding</keyword>
<keyword evidence="6 9" id="KW-0648">Protein biosynthesis</keyword>
<dbReference type="Pfam" id="PF00133">
    <property type="entry name" value="tRNA-synt_1"/>
    <property type="match status" value="1"/>
</dbReference>
<dbReference type="InterPro" id="IPR002301">
    <property type="entry name" value="Ile-tRNA-ligase"/>
</dbReference>
<keyword evidence="3 9" id="KW-0436">Ligase</keyword>
<comment type="caution">
    <text evidence="12">The sequence shown here is derived from an EMBL/GenBank/DDBJ whole genome shotgun (WGS) entry which is preliminary data.</text>
</comment>
<dbReference type="HAMAP" id="MF_02002">
    <property type="entry name" value="Ile_tRNA_synth_type1"/>
    <property type="match status" value="1"/>
</dbReference>
<proteinExistence type="inferred from homology"/>
<evidence type="ECO:0000256" key="6">
    <source>
        <dbReference type="ARBA" id="ARBA00022917"/>
    </source>
</evidence>
<reference evidence="12 13" key="1">
    <citation type="submission" date="2020-11" db="EMBL/GenBank/DDBJ databases">
        <title>Kefir isolates.</title>
        <authorList>
            <person name="Marcisauskas S."/>
            <person name="Kim Y."/>
            <person name="Blasche S."/>
        </authorList>
    </citation>
    <scope>NUCLEOTIDE SEQUENCE [LARGE SCALE GENOMIC DNA]</scope>
    <source>
        <strain evidence="12 13">KR</strain>
    </source>
</reference>
<dbReference type="SUPFAM" id="SSF52374">
    <property type="entry name" value="Nucleotidylyl transferase"/>
    <property type="match status" value="1"/>
</dbReference>
<evidence type="ECO:0000313" key="12">
    <source>
        <dbReference type="EMBL" id="KAG0666679.1"/>
    </source>
</evidence>
<dbReference type="PANTHER" id="PTHR42765:SF1">
    <property type="entry name" value="ISOLEUCINE--TRNA LIGASE, MITOCHONDRIAL"/>
    <property type="match status" value="1"/>
</dbReference>
<dbReference type="InterPro" id="IPR050081">
    <property type="entry name" value="Ile-tRNA_ligase"/>
</dbReference>
<dbReference type="GO" id="GO:0000049">
    <property type="term" value="F:tRNA binding"/>
    <property type="evidence" value="ECO:0007669"/>
    <property type="project" value="InterPro"/>
</dbReference>
<comment type="similarity">
    <text evidence="1 9">Belongs to the class-I aminoacyl-tRNA synthetase family.</text>
</comment>
<dbReference type="NCBIfam" id="TIGR00392">
    <property type="entry name" value="ileS"/>
    <property type="match status" value="1"/>
</dbReference>
<evidence type="ECO:0000313" key="13">
    <source>
        <dbReference type="Proteomes" id="UP000777482"/>
    </source>
</evidence>
<dbReference type="InterPro" id="IPR013155">
    <property type="entry name" value="M/V/L/I-tRNA-synth_anticd-bd"/>
</dbReference>
<protein>
    <recommendedName>
        <fullName evidence="2">isoleucine--tRNA ligase</fullName>
        <ecNumber evidence="2">6.1.1.5</ecNumber>
    </recommendedName>
    <alternativeName>
        <fullName evidence="8">Isoleucyl-tRNA synthetase</fullName>
    </alternativeName>
</protein>
<dbReference type="SUPFAM" id="SSF47323">
    <property type="entry name" value="Anticodon-binding domain of a subclass of class I aminoacyl-tRNA synthetases"/>
    <property type="match status" value="1"/>
</dbReference>
<dbReference type="GO" id="GO:0006428">
    <property type="term" value="P:isoleucyl-tRNA aminoacylation"/>
    <property type="evidence" value="ECO:0007669"/>
    <property type="project" value="InterPro"/>
</dbReference>
<sequence>MFARRLGASRGPTALPACSCSSSFLFALALPSPNPLRLLSTTPTLSNKAKGKRRAKDPIDQFYSDSLNLPKTAFPLRAEANRREKLFWNRTTDGLYQWQSPHSGVRAQKEQTDRPLFVLHDGPPYANGNLHCGHALNKITKDLINRSKLIQGYRVHYTPGFDTHGLPLELKALAALDKPASSLSPQQIRRAARKEAEKGIRVQTGEFKTFAVMGDWEHPYRTMDWSYEKRQLEVVRDMVKKGLIVSHHRPTLYSPSSRTALAEAELEYRDDHVSRSVYVSFPVQHLGAELHVELERAGVRLGQDEKVGLAVWTTTAWTVPSNVAVAVSPDMRYSLVRPEKSPSSLLIVATERLAALSELLDSPLDTLASFLGYALLSTTYHDPLSSTFASPPRPIIPADYVTATTGTGLVHTAPAHGVEDWEAWRAYHVAQRDEEEGSSVGGAAPPPDTLCAVDAAGKLDETMRAMGLDEDVVQRLIGKDVLGDGTAEVIRLLEERGRLLKEVEVEHKFPYDWRTKQPVIYRASSQWFANLDPIKMSAIDALENVKFYPARGAKTLEMYVLGRSEWCISRQRAWGVPIPVLYSSSPEGGHEVPLLTPSNVNHIVRVLSEAGKGTDYWWDGPAEEFVEPAELERARSEGRTTWRKGMDTLDVWFDSGCSWTLLREEGLQPAGGGPVADVYFEGSDQHRGWFQSSLLTSIASSEPGQTPTAPYKDVVTHGMVLDDKGRKMSKSLGNIVSPKVVIDGGKDQKLEPAYGTDLLRIWVASVDSSRDVLIGPGILSQTFEGLRKIRNTARFMLGNIAGQPREDFRPEELGLIERYILHELYELEQSAREAFGTYQFNKAYQALSTFSNTTLSAFYFDVTKDSLYADSHTSLARRHIVHVLQKVFDTYLAVLAPMAPLLAEEIHHFAQGRDRDPSVDEVAPSVFEKGWPEPASEWNAPEIKASMVELLGVRDAVNGLLEQARNDKRIGSSAEAAVLIDGASETLHTYASLLPKLLIVSNVKFTDASGQMSTESAWKYEVKLEEPSSTSIAIAPADLAKCRRCWQYTVEVSSSPEPVPSRVAQAGQPRLCGRCEDVLAERGLVPPTVATE</sequence>
<evidence type="ECO:0000256" key="7">
    <source>
        <dbReference type="ARBA" id="ARBA00023146"/>
    </source>
</evidence>
<dbReference type="InterPro" id="IPR023585">
    <property type="entry name" value="Ile-tRNA-ligase_type1"/>
</dbReference>
<dbReference type="InterPro" id="IPR009008">
    <property type="entry name" value="Val/Leu/Ile-tRNA-synth_edit"/>
</dbReference>
<dbReference type="PROSITE" id="PS00178">
    <property type="entry name" value="AA_TRNA_LIGASE_I"/>
    <property type="match status" value="1"/>
</dbReference>
<accession>A0A9P7BA76</accession>
<name>A0A9P7BA76_RHOMI</name>
<dbReference type="Pfam" id="PF08264">
    <property type="entry name" value="Anticodon_1"/>
    <property type="match status" value="1"/>
</dbReference>
<keyword evidence="7 9" id="KW-0030">Aminoacyl-tRNA synthetase</keyword>
<evidence type="ECO:0000256" key="9">
    <source>
        <dbReference type="RuleBase" id="RU363035"/>
    </source>
</evidence>
<dbReference type="InterPro" id="IPR001412">
    <property type="entry name" value="aa-tRNA-synth_I_CS"/>
</dbReference>
<dbReference type="SUPFAM" id="SSF50677">
    <property type="entry name" value="ValRS/IleRS/LeuRS editing domain"/>
    <property type="match status" value="1"/>
</dbReference>
<dbReference type="InterPro" id="IPR014729">
    <property type="entry name" value="Rossmann-like_a/b/a_fold"/>
</dbReference>
<dbReference type="GO" id="GO:0004822">
    <property type="term" value="F:isoleucine-tRNA ligase activity"/>
    <property type="evidence" value="ECO:0007669"/>
    <property type="project" value="UniProtKB-EC"/>
</dbReference>
<dbReference type="EC" id="6.1.1.5" evidence="2"/>
<evidence type="ECO:0000256" key="3">
    <source>
        <dbReference type="ARBA" id="ARBA00022598"/>
    </source>
</evidence>
<dbReference type="InterPro" id="IPR033708">
    <property type="entry name" value="Anticodon_Ile_BEm"/>
</dbReference>